<evidence type="ECO:0000313" key="3">
    <source>
        <dbReference type="EMBL" id="OAO17430.1"/>
    </source>
</evidence>
<keyword evidence="4" id="KW-1185">Reference proteome</keyword>
<dbReference type="OrthoDB" id="10519959at2759"/>
<sequence length="678" mass="75335">MSSVIGIDVGFSSQYVAKVMPSAAGEEDPTIEIQVNESKGNDFKCRVEYTNLALNVADRCTPSNSGNYQTIADFTTDYLRDTLSVDTERFFSSVSLSKKNGMVYMIFKGKESEKELSVPAAFGLLFLYEHFSVVNTNGASNDWMLTYTGQDDWKNVLQQLKTLYAVPTYFTFADIARLQTVLRCYNLPPSSFVQRSLPAVLSACYPLWKDAYAKDKNAKKTFAVFDFCSTCTNAYLVSVNHNHMKVKCHLHSVEANVRSIELALADAIRKANPEHRKLFRNGDAALHALELARQHLKEFYNGKVEFVRVADSEGFVLDGKPVAYDEKVQRKSFLKESKKTKVFEAYEALIRNFVDVLQQYKIVVDRVVPLGDIVNLAEIHTPLLKAFTGNASDKRLSSPANRPDSVAYGTALLEELILTGKAAVDPAFVNTIFWPSPELAAANDATWKVPGTLKITHTHTDVSPLQEVDASALEAFAAELEAFVATARAEEGTHAAVREEREKLMEEHQRVMGNLRVARRALEAKMASEKSAEAEKPVEKPAEAEKSEAEKPAEEAKPEEKPEEAKPEEVKPEEAKPVEEGKSDELHALEMEEGEMEEVMTLIQSDKYMCTGEEAIKALYQRMKDCDGRLHTLVAGLPGVMFEEKEEVVVAPVVEKPKKKKGGCCKGKSDVVPMGPVS</sequence>
<accession>A0A196SK50</accession>
<evidence type="ECO:0000313" key="4">
    <source>
        <dbReference type="Proteomes" id="UP000078348"/>
    </source>
</evidence>
<feature type="coiled-coil region" evidence="1">
    <location>
        <begin position="487"/>
        <end position="525"/>
    </location>
</feature>
<reference evidence="3 4" key="1">
    <citation type="submission" date="2016-05" db="EMBL/GenBank/DDBJ databases">
        <title>Nuclear genome of Blastocystis sp. subtype 1 NandII.</title>
        <authorList>
            <person name="Gentekaki E."/>
            <person name="Curtis B."/>
            <person name="Stairs C."/>
            <person name="Eme L."/>
            <person name="Herman E."/>
            <person name="Klimes V."/>
            <person name="Arias M.C."/>
            <person name="Elias M."/>
            <person name="Hilliou F."/>
            <person name="Klute M."/>
            <person name="Malik S.-B."/>
            <person name="Pightling A."/>
            <person name="Rachubinski R."/>
            <person name="Salas D."/>
            <person name="Schlacht A."/>
            <person name="Suga H."/>
            <person name="Archibald J."/>
            <person name="Ball S.G."/>
            <person name="Clark G."/>
            <person name="Dacks J."/>
            <person name="Van Der Giezen M."/>
            <person name="Tsaousis A."/>
            <person name="Roger A."/>
        </authorList>
    </citation>
    <scope>NUCLEOTIDE SEQUENCE [LARGE SCALE GENOMIC DNA]</scope>
    <source>
        <strain evidence="4">ATCC 50177 / NandII</strain>
    </source>
</reference>
<dbReference type="Proteomes" id="UP000078348">
    <property type="component" value="Unassembled WGS sequence"/>
</dbReference>
<feature type="region of interest" description="Disordered" evidence="2">
    <location>
        <begin position="526"/>
        <end position="585"/>
    </location>
</feature>
<name>A0A196SK50_BLAHN</name>
<organism evidence="3 4">
    <name type="scientific">Blastocystis sp. subtype 1 (strain ATCC 50177 / NandII)</name>
    <dbReference type="NCBI Taxonomy" id="478820"/>
    <lineage>
        <taxon>Eukaryota</taxon>
        <taxon>Sar</taxon>
        <taxon>Stramenopiles</taxon>
        <taxon>Bigyra</taxon>
        <taxon>Opalozoa</taxon>
        <taxon>Opalinata</taxon>
        <taxon>Blastocystidae</taxon>
        <taxon>Blastocystis</taxon>
    </lineage>
</organism>
<keyword evidence="1" id="KW-0175">Coiled coil</keyword>
<protein>
    <submittedName>
        <fullName evidence="3">Uncharacterized protein</fullName>
    </submittedName>
</protein>
<dbReference type="EMBL" id="LXWW01000031">
    <property type="protein sequence ID" value="OAO17430.1"/>
    <property type="molecule type" value="Genomic_DNA"/>
</dbReference>
<evidence type="ECO:0000256" key="1">
    <source>
        <dbReference type="SAM" id="Coils"/>
    </source>
</evidence>
<comment type="caution">
    <text evidence="3">The sequence shown here is derived from an EMBL/GenBank/DDBJ whole genome shotgun (WGS) entry which is preliminary data.</text>
</comment>
<dbReference type="Gene3D" id="3.90.640.10">
    <property type="entry name" value="Actin, Chain A, domain 4"/>
    <property type="match status" value="1"/>
</dbReference>
<gene>
    <name evidence="3" type="ORF">AV274_0847</name>
</gene>
<evidence type="ECO:0000256" key="2">
    <source>
        <dbReference type="SAM" id="MobiDB-lite"/>
    </source>
</evidence>
<dbReference type="Gene3D" id="3.30.420.40">
    <property type="match status" value="2"/>
</dbReference>
<proteinExistence type="predicted"/>
<dbReference type="AlphaFoldDB" id="A0A196SK50"/>